<keyword evidence="7 14" id="KW-0418">Kinase</keyword>
<dbReference type="CDD" id="cd06225">
    <property type="entry name" value="HAMP"/>
    <property type="match status" value="1"/>
</dbReference>
<dbReference type="PANTHER" id="PTHR45436">
    <property type="entry name" value="SENSOR HISTIDINE KINASE YKOH"/>
    <property type="match status" value="1"/>
</dbReference>
<keyword evidence="15" id="KW-1185">Reference proteome</keyword>
<feature type="domain" description="Histidine kinase" evidence="12">
    <location>
        <begin position="246"/>
        <end position="456"/>
    </location>
</feature>
<evidence type="ECO:0000313" key="15">
    <source>
        <dbReference type="Proteomes" id="UP001501591"/>
    </source>
</evidence>
<evidence type="ECO:0000256" key="1">
    <source>
        <dbReference type="ARBA" id="ARBA00000085"/>
    </source>
</evidence>
<dbReference type="InterPro" id="IPR003660">
    <property type="entry name" value="HAMP_dom"/>
</dbReference>
<evidence type="ECO:0000256" key="2">
    <source>
        <dbReference type="ARBA" id="ARBA00004236"/>
    </source>
</evidence>
<dbReference type="Pfam" id="PF02518">
    <property type="entry name" value="HATPase_c"/>
    <property type="match status" value="1"/>
</dbReference>
<dbReference type="InterPro" id="IPR003661">
    <property type="entry name" value="HisK_dim/P_dom"/>
</dbReference>
<proteinExistence type="predicted"/>
<sequence>MRRRLIVVFLVPLVLVLTVLGGGYAWSTARGVQQEFYAEQLGDLGYFVTTARQALLTGSSDMFEGEVRRYRELYGTRVMVVDRTGHAWAPRSADPMLDRPEVDAQIRLALSGRRGELPQNALPWQFSDLSLVEPVFDGGDVIGAVVMSASVDVPRAEIGRQWFLIAAVAAVVIAAGLLIVFRLAGWVLRPVRRLDRAMEAIERGDMDARIRDETGPPELHRMILMFNRMADEIERVVARQQEFALNASHELRNPLNALLLRVEVLAADVGAAGAADVEKIREEGERMTRILDTLLGFARGSVSESDFEDVDLTALVARRSRAWQDVAARKAIVFTVDGGGPILSHVDEAVVESALDAVIDNAVKFSPHGGRVELSVRPSDERTRIVVRDHGPGMEAEELEQAADRFWRSTRNQNIPGSGLGLAIAMDLLRSVGGRLAVQSPQGGGLSVIFDLPGANPR</sequence>
<dbReference type="PRINTS" id="PR00344">
    <property type="entry name" value="BCTRLSENSOR"/>
</dbReference>
<evidence type="ECO:0000256" key="4">
    <source>
        <dbReference type="ARBA" id="ARBA00022553"/>
    </source>
</evidence>
<evidence type="ECO:0000256" key="7">
    <source>
        <dbReference type="ARBA" id="ARBA00022777"/>
    </source>
</evidence>
<keyword evidence="6 11" id="KW-0812">Transmembrane</keyword>
<dbReference type="CDD" id="cd00082">
    <property type="entry name" value="HisKA"/>
    <property type="match status" value="1"/>
</dbReference>
<dbReference type="EMBL" id="BAABCP010000001">
    <property type="protein sequence ID" value="GAA3943755.1"/>
    <property type="molecule type" value="Genomic_DNA"/>
</dbReference>
<dbReference type="SUPFAM" id="SSF55874">
    <property type="entry name" value="ATPase domain of HSP90 chaperone/DNA topoisomerase II/histidine kinase"/>
    <property type="match status" value="1"/>
</dbReference>
<dbReference type="SMART" id="SM00387">
    <property type="entry name" value="HATPase_c"/>
    <property type="match status" value="1"/>
</dbReference>
<evidence type="ECO:0000256" key="9">
    <source>
        <dbReference type="ARBA" id="ARBA00023012"/>
    </source>
</evidence>
<keyword evidence="8 11" id="KW-1133">Transmembrane helix</keyword>
<dbReference type="InterPro" id="IPR036890">
    <property type="entry name" value="HATPase_C_sf"/>
</dbReference>
<evidence type="ECO:0000259" key="12">
    <source>
        <dbReference type="PROSITE" id="PS50109"/>
    </source>
</evidence>
<dbReference type="Proteomes" id="UP001501591">
    <property type="component" value="Unassembled WGS sequence"/>
</dbReference>
<dbReference type="Pfam" id="PF00512">
    <property type="entry name" value="HisKA"/>
    <property type="match status" value="1"/>
</dbReference>
<dbReference type="Gene3D" id="1.10.287.130">
    <property type="match status" value="1"/>
</dbReference>
<gene>
    <name evidence="14" type="ORF">GCM10022383_22100</name>
</gene>
<evidence type="ECO:0000256" key="5">
    <source>
        <dbReference type="ARBA" id="ARBA00022679"/>
    </source>
</evidence>
<protein>
    <recommendedName>
        <fullName evidence="3">histidine kinase</fullName>
        <ecNumber evidence="3">2.7.13.3</ecNumber>
    </recommendedName>
</protein>
<dbReference type="GO" id="GO:0016301">
    <property type="term" value="F:kinase activity"/>
    <property type="evidence" value="ECO:0007669"/>
    <property type="project" value="UniProtKB-KW"/>
</dbReference>
<dbReference type="InterPro" id="IPR005467">
    <property type="entry name" value="His_kinase_dom"/>
</dbReference>
<dbReference type="InterPro" id="IPR003594">
    <property type="entry name" value="HATPase_dom"/>
</dbReference>
<dbReference type="SMART" id="SM00388">
    <property type="entry name" value="HisKA"/>
    <property type="match status" value="1"/>
</dbReference>
<evidence type="ECO:0000259" key="13">
    <source>
        <dbReference type="PROSITE" id="PS50885"/>
    </source>
</evidence>
<accession>A0ABP7NDM6</accession>
<dbReference type="PROSITE" id="PS50109">
    <property type="entry name" value="HIS_KIN"/>
    <property type="match status" value="1"/>
</dbReference>
<dbReference type="InterPro" id="IPR004358">
    <property type="entry name" value="Sig_transdc_His_kin-like_C"/>
</dbReference>
<evidence type="ECO:0000256" key="11">
    <source>
        <dbReference type="SAM" id="Phobius"/>
    </source>
</evidence>
<comment type="caution">
    <text evidence="14">The sequence shown here is derived from an EMBL/GenBank/DDBJ whole genome shotgun (WGS) entry which is preliminary data.</text>
</comment>
<dbReference type="InterPro" id="IPR036097">
    <property type="entry name" value="HisK_dim/P_sf"/>
</dbReference>
<dbReference type="CDD" id="cd00075">
    <property type="entry name" value="HATPase"/>
    <property type="match status" value="1"/>
</dbReference>
<evidence type="ECO:0000313" key="14">
    <source>
        <dbReference type="EMBL" id="GAA3943755.1"/>
    </source>
</evidence>
<dbReference type="InterPro" id="IPR050428">
    <property type="entry name" value="TCS_sensor_his_kinase"/>
</dbReference>
<dbReference type="Pfam" id="PF00672">
    <property type="entry name" value="HAMP"/>
    <property type="match status" value="1"/>
</dbReference>
<keyword evidence="4" id="KW-0597">Phosphoprotein</keyword>
<comment type="catalytic activity">
    <reaction evidence="1">
        <text>ATP + protein L-histidine = ADP + protein N-phospho-L-histidine.</text>
        <dbReference type="EC" id="2.7.13.3"/>
    </reaction>
</comment>
<dbReference type="Gene3D" id="3.30.565.10">
    <property type="entry name" value="Histidine kinase-like ATPase, C-terminal domain"/>
    <property type="match status" value="1"/>
</dbReference>
<keyword evidence="9" id="KW-0902">Two-component regulatory system</keyword>
<evidence type="ECO:0000256" key="6">
    <source>
        <dbReference type="ARBA" id="ARBA00022692"/>
    </source>
</evidence>
<feature type="domain" description="HAMP" evidence="13">
    <location>
        <begin position="185"/>
        <end position="238"/>
    </location>
</feature>
<dbReference type="PANTHER" id="PTHR45436:SF5">
    <property type="entry name" value="SENSOR HISTIDINE KINASE TRCS"/>
    <property type="match status" value="1"/>
</dbReference>
<dbReference type="RefSeq" id="WP_344819634.1">
    <property type="nucleotide sequence ID" value="NZ_BAABCP010000001.1"/>
</dbReference>
<dbReference type="EC" id="2.7.13.3" evidence="3"/>
<feature type="transmembrane region" description="Helical" evidence="11">
    <location>
        <begin position="162"/>
        <end position="188"/>
    </location>
</feature>
<evidence type="ECO:0000256" key="3">
    <source>
        <dbReference type="ARBA" id="ARBA00012438"/>
    </source>
</evidence>
<organism evidence="14 15">
    <name type="scientific">Microbacterium soli</name>
    <dbReference type="NCBI Taxonomy" id="446075"/>
    <lineage>
        <taxon>Bacteria</taxon>
        <taxon>Bacillati</taxon>
        <taxon>Actinomycetota</taxon>
        <taxon>Actinomycetes</taxon>
        <taxon>Micrococcales</taxon>
        <taxon>Microbacteriaceae</taxon>
        <taxon>Microbacterium</taxon>
    </lineage>
</organism>
<keyword evidence="10 11" id="KW-0472">Membrane</keyword>
<evidence type="ECO:0000256" key="8">
    <source>
        <dbReference type="ARBA" id="ARBA00022989"/>
    </source>
</evidence>
<comment type="subcellular location">
    <subcellularLocation>
        <location evidence="2">Cell membrane</location>
    </subcellularLocation>
</comment>
<dbReference type="PROSITE" id="PS50885">
    <property type="entry name" value="HAMP"/>
    <property type="match status" value="1"/>
</dbReference>
<dbReference type="Gene3D" id="6.10.340.10">
    <property type="match status" value="1"/>
</dbReference>
<dbReference type="SMART" id="SM00304">
    <property type="entry name" value="HAMP"/>
    <property type="match status" value="1"/>
</dbReference>
<reference evidence="15" key="1">
    <citation type="journal article" date="2019" name="Int. J. Syst. Evol. Microbiol.">
        <title>The Global Catalogue of Microorganisms (GCM) 10K type strain sequencing project: providing services to taxonomists for standard genome sequencing and annotation.</title>
        <authorList>
            <consortium name="The Broad Institute Genomics Platform"/>
            <consortium name="The Broad Institute Genome Sequencing Center for Infectious Disease"/>
            <person name="Wu L."/>
            <person name="Ma J."/>
        </authorList>
    </citation>
    <scope>NUCLEOTIDE SEQUENCE [LARGE SCALE GENOMIC DNA]</scope>
    <source>
        <strain evidence="15">JCM 17024</strain>
    </source>
</reference>
<name>A0ABP7NDM6_9MICO</name>
<evidence type="ECO:0000256" key="10">
    <source>
        <dbReference type="ARBA" id="ARBA00023136"/>
    </source>
</evidence>
<dbReference type="SUPFAM" id="SSF47384">
    <property type="entry name" value="Homodimeric domain of signal transducing histidine kinase"/>
    <property type="match status" value="1"/>
</dbReference>
<dbReference type="SUPFAM" id="SSF158472">
    <property type="entry name" value="HAMP domain-like"/>
    <property type="match status" value="1"/>
</dbReference>
<keyword evidence="5" id="KW-0808">Transferase</keyword>